<sequence>MNLDAMDGAQQGSNMVTDPPNPAEFAFDLQHLSNVMGINISPPKPPVSQTSTVQMRIKRPRNQWIIYRSEKSKQLHQSNPNMSAGAISTEVARQWKSEPAEIKQFYADLADIEASEHKIRYPDYRYKPGRQ</sequence>
<dbReference type="EMBL" id="KY617078">
    <property type="protein sequence ID" value="AVP71783.1"/>
    <property type="molecule type" value="Genomic_DNA"/>
</dbReference>
<keyword evidence="2 3" id="KW-0539">Nucleus</keyword>
<evidence type="ECO:0000256" key="4">
    <source>
        <dbReference type="SAM" id="MobiDB-lite"/>
    </source>
</evidence>
<evidence type="ECO:0000259" key="5">
    <source>
        <dbReference type="PROSITE" id="PS50118"/>
    </source>
</evidence>
<feature type="DNA-binding region" description="HMG box" evidence="3">
    <location>
        <begin position="57"/>
        <end position="125"/>
    </location>
</feature>
<dbReference type="Pfam" id="PF00505">
    <property type="entry name" value="HMG_box"/>
    <property type="match status" value="1"/>
</dbReference>
<gene>
    <name evidence="7" type="primary">MAT1-1-3</name>
</gene>
<dbReference type="EMBL" id="KY617079">
    <property type="protein sequence ID" value="AVP71787.1"/>
    <property type="molecule type" value="Genomic_DNA"/>
</dbReference>
<dbReference type="AlphaFoldDB" id="A0A2P1NR32"/>
<evidence type="ECO:0000256" key="3">
    <source>
        <dbReference type="PROSITE-ProRule" id="PRU00267"/>
    </source>
</evidence>
<evidence type="ECO:0000313" key="7">
    <source>
        <dbReference type="EMBL" id="AVP71787.1"/>
    </source>
</evidence>
<dbReference type="SUPFAM" id="SSF47095">
    <property type="entry name" value="HMG-box"/>
    <property type="match status" value="1"/>
</dbReference>
<dbReference type="InterPro" id="IPR036910">
    <property type="entry name" value="HMG_box_dom_sf"/>
</dbReference>
<reference evidence="7" key="1">
    <citation type="submission" date="2017-02" db="EMBL/GenBank/DDBJ databases">
        <title>Fungal Comparative Genomics of Juglanconis species and Ophiognomonia clavigignenti-juglandacearum.</title>
        <authorList>
            <person name="Demers J.E."/>
            <person name="Castlebury L.A."/>
        </authorList>
    </citation>
    <scope>NUCLEOTIDE SEQUENCE</scope>
    <source>
        <strain evidence="7">AR4414</strain>
        <strain evidence="6">MAFF410216</strain>
    </source>
</reference>
<dbReference type="InterPro" id="IPR009071">
    <property type="entry name" value="HMG_box_dom"/>
</dbReference>
<organism evidence="7">
    <name type="scientific">Juglanconis oblonga</name>
    <dbReference type="NCBI Taxonomy" id="1940568"/>
    <lineage>
        <taxon>Eukaryota</taxon>
        <taxon>Fungi</taxon>
        <taxon>Dikarya</taxon>
        <taxon>Ascomycota</taxon>
        <taxon>Pezizomycotina</taxon>
        <taxon>Sordariomycetes</taxon>
        <taxon>Sordariomycetidae</taxon>
        <taxon>Diaporthales</taxon>
        <taxon>Juglanconidaceae</taxon>
        <taxon>Juglanconis</taxon>
    </lineage>
</organism>
<dbReference type="PROSITE" id="PS50118">
    <property type="entry name" value="HMG_BOX_2"/>
    <property type="match status" value="1"/>
</dbReference>
<dbReference type="CDD" id="cd01389">
    <property type="entry name" value="HMG-box_ROX1-like"/>
    <property type="match status" value="1"/>
</dbReference>
<feature type="region of interest" description="Disordered" evidence="4">
    <location>
        <begin position="1"/>
        <end position="24"/>
    </location>
</feature>
<dbReference type="GO" id="GO:0000978">
    <property type="term" value="F:RNA polymerase II cis-regulatory region sequence-specific DNA binding"/>
    <property type="evidence" value="ECO:0007669"/>
    <property type="project" value="TreeGrafter"/>
</dbReference>
<dbReference type="GO" id="GO:0000981">
    <property type="term" value="F:DNA-binding transcription factor activity, RNA polymerase II-specific"/>
    <property type="evidence" value="ECO:0007669"/>
    <property type="project" value="TreeGrafter"/>
</dbReference>
<dbReference type="PANTHER" id="PTHR45789:SF2">
    <property type="entry name" value="FI18025P1"/>
    <property type="match status" value="1"/>
</dbReference>
<name>A0A2P1NR32_9PEZI</name>
<dbReference type="SMART" id="SM00398">
    <property type="entry name" value="HMG"/>
    <property type="match status" value="1"/>
</dbReference>
<evidence type="ECO:0000256" key="2">
    <source>
        <dbReference type="ARBA" id="ARBA00023242"/>
    </source>
</evidence>
<keyword evidence="1 3" id="KW-0238">DNA-binding</keyword>
<dbReference type="GO" id="GO:0005634">
    <property type="term" value="C:nucleus"/>
    <property type="evidence" value="ECO:0007669"/>
    <property type="project" value="UniProtKB-UniRule"/>
</dbReference>
<proteinExistence type="predicted"/>
<feature type="domain" description="HMG box" evidence="5">
    <location>
        <begin position="57"/>
        <end position="125"/>
    </location>
</feature>
<dbReference type="PANTHER" id="PTHR45789">
    <property type="entry name" value="FI18025P1"/>
    <property type="match status" value="1"/>
</dbReference>
<dbReference type="InterPro" id="IPR051356">
    <property type="entry name" value="SOX/SOX-like_TF"/>
</dbReference>
<dbReference type="Gene3D" id="1.10.30.10">
    <property type="entry name" value="High mobility group box domain"/>
    <property type="match status" value="1"/>
</dbReference>
<evidence type="ECO:0000256" key="1">
    <source>
        <dbReference type="ARBA" id="ARBA00023125"/>
    </source>
</evidence>
<accession>A0A2P1NR32</accession>
<protein>
    <submittedName>
        <fullName evidence="7">MAT1-1-3</fullName>
    </submittedName>
</protein>
<evidence type="ECO:0000313" key="6">
    <source>
        <dbReference type="EMBL" id="AVP71783.1"/>
    </source>
</evidence>